<dbReference type="Gene3D" id="3.90.228.10">
    <property type="match status" value="1"/>
</dbReference>
<dbReference type="AlphaFoldDB" id="A0AAV9ABH9"/>
<reference evidence="2" key="1">
    <citation type="journal article" date="2023" name="Nat. Commun.">
        <title>Diploid and tetraploid genomes of Acorus and the evolution of monocots.</title>
        <authorList>
            <person name="Ma L."/>
            <person name="Liu K.W."/>
            <person name="Li Z."/>
            <person name="Hsiao Y.Y."/>
            <person name="Qi Y."/>
            <person name="Fu T."/>
            <person name="Tang G.D."/>
            <person name="Zhang D."/>
            <person name="Sun W.H."/>
            <person name="Liu D.K."/>
            <person name="Li Y."/>
            <person name="Chen G.Z."/>
            <person name="Liu X.D."/>
            <person name="Liao X.Y."/>
            <person name="Jiang Y.T."/>
            <person name="Yu X."/>
            <person name="Hao Y."/>
            <person name="Huang J."/>
            <person name="Zhao X.W."/>
            <person name="Ke S."/>
            <person name="Chen Y.Y."/>
            <person name="Wu W.L."/>
            <person name="Hsu J.L."/>
            <person name="Lin Y.F."/>
            <person name="Huang M.D."/>
            <person name="Li C.Y."/>
            <person name="Huang L."/>
            <person name="Wang Z.W."/>
            <person name="Zhao X."/>
            <person name="Zhong W.Y."/>
            <person name="Peng D.H."/>
            <person name="Ahmad S."/>
            <person name="Lan S."/>
            <person name="Zhang J.S."/>
            <person name="Tsai W.C."/>
            <person name="Van de Peer Y."/>
            <person name="Liu Z.J."/>
        </authorList>
    </citation>
    <scope>NUCLEOTIDE SEQUENCE</scope>
    <source>
        <strain evidence="2">SCP</strain>
    </source>
</reference>
<gene>
    <name evidence="2" type="ORF">QJS04_geneDACA021667</name>
</gene>
<evidence type="ECO:0000313" key="2">
    <source>
        <dbReference type="EMBL" id="KAK1261547.1"/>
    </source>
</evidence>
<keyword evidence="3" id="KW-1185">Reference proteome</keyword>
<evidence type="ECO:0000313" key="3">
    <source>
        <dbReference type="Proteomes" id="UP001179952"/>
    </source>
</evidence>
<dbReference type="SUPFAM" id="SSF56399">
    <property type="entry name" value="ADP-ribosylation"/>
    <property type="match status" value="1"/>
</dbReference>
<organism evidence="2 3">
    <name type="scientific">Acorus gramineus</name>
    <name type="common">Dwarf sweet flag</name>
    <dbReference type="NCBI Taxonomy" id="55184"/>
    <lineage>
        <taxon>Eukaryota</taxon>
        <taxon>Viridiplantae</taxon>
        <taxon>Streptophyta</taxon>
        <taxon>Embryophyta</taxon>
        <taxon>Tracheophyta</taxon>
        <taxon>Spermatophyta</taxon>
        <taxon>Magnoliopsida</taxon>
        <taxon>Liliopsida</taxon>
        <taxon>Acoraceae</taxon>
        <taxon>Acorus</taxon>
    </lineage>
</organism>
<sequence length="257" mass="27846">MATAWVRSLSCKSRASHDVYDPIINSIPTNSPFKSISACTASSKTLLDVIPTTHHKTKPTSKNPPEKQPEPPPVPAPTRPGPNLSSLPNGNSSREVVEIIFRSSWSSKGPFPGTIDMLFKVHSTARTAARFEEFRDSVRARSGSRCTARCAADGNEVLRFHCPRPASARIYDSSVLCSFSSAVRTFSGSGAAHDRAGCGRGRNAMLVCRVIAGRVRDESCSPGSDRFDSVRGEKGELVVLDPRAVLPCFLIIYKVEL</sequence>
<dbReference type="PANTHER" id="PTHR31681">
    <property type="entry name" value="C2H2-LIKE ZINC FINGER PROTEIN"/>
    <property type="match status" value="1"/>
</dbReference>
<feature type="region of interest" description="Disordered" evidence="1">
    <location>
        <begin position="50"/>
        <end position="91"/>
    </location>
</feature>
<feature type="compositionally biased region" description="Low complexity" evidence="1">
    <location>
        <begin position="81"/>
        <end position="91"/>
    </location>
</feature>
<evidence type="ECO:0000256" key="1">
    <source>
        <dbReference type="SAM" id="MobiDB-lite"/>
    </source>
</evidence>
<reference evidence="2" key="2">
    <citation type="submission" date="2023-06" db="EMBL/GenBank/DDBJ databases">
        <authorList>
            <person name="Ma L."/>
            <person name="Liu K.-W."/>
            <person name="Li Z."/>
            <person name="Hsiao Y.-Y."/>
            <person name="Qi Y."/>
            <person name="Fu T."/>
            <person name="Tang G."/>
            <person name="Zhang D."/>
            <person name="Sun W.-H."/>
            <person name="Liu D.-K."/>
            <person name="Li Y."/>
            <person name="Chen G.-Z."/>
            <person name="Liu X.-D."/>
            <person name="Liao X.-Y."/>
            <person name="Jiang Y.-T."/>
            <person name="Yu X."/>
            <person name="Hao Y."/>
            <person name="Huang J."/>
            <person name="Zhao X.-W."/>
            <person name="Ke S."/>
            <person name="Chen Y.-Y."/>
            <person name="Wu W.-L."/>
            <person name="Hsu J.-L."/>
            <person name="Lin Y.-F."/>
            <person name="Huang M.-D."/>
            <person name="Li C.-Y."/>
            <person name="Huang L."/>
            <person name="Wang Z.-W."/>
            <person name="Zhao X."/>
            <person name="Zhong W.-Y."/>
            <person name="Peng D.-H."/>
            <person name="Ahmad S."/>
            <person name="Lan S."/>
            <person name="Zhang J.-S."/>
            <person name="Tsai W.-C."/>
            <person name="Van De Peer Y."/>
            <person name="Liu Z.-J."/>
        </authorList>
    </citation>
    <scope>NUCLEOTIDE SEQUENCE</scope>
    <source>
        <strain evidence="2">SCP</strain>
        <tissue evidence="2">Leaves</tissue>
    </source>
</reference>
<feature type="compositionally biased region" description="Pro residues" evidence="1">
    <location>
        <begin position="70"/>
        <end position="80"/>
    </location>
</feature>
<dbReference type="Proteomes" id="UP001179952">
    <property type="component" value="Unassembled WGS sequence"/>
</dbReference>
<dbReference type="PANTHER" id="PTHR31681:SF47">
    <property type="entry name" value="SULFATED SURFACE-LIKE GLYCOPROTEIN"/>
    <property type="match status" value="1"/>
</dbReference>
<name>A0AAV9ABH9_ACOGR</name>
<accession>A0AAV9ABH9</accession>
<comment type="caution">
    <text evidence="2">The sequence shown here is derived from an EMBL/GenBank/DDBJ whole genome shotgun (WGS) entry which is preliminary data.</text>
</comment>
<protein>
    <submittedName>
        <fullName evidence="2">Uncharacterized protein</fullName>
    </submittedName>
</protein>
<proteinExistence type="predicted"/>
<dbReference type="EMBL" id="JAUJYN010000010">
    <property type="protein sequence ID" value="KAK1261547.1"/>
    <property type="molecule type" value="Genomic_DNA"/>
</dbReference>